<protein>
    <submittedName>
        <fullName evidence="4">EamA family transporter</fullName>
    </submittedName>
</protein>
<feature type="domain" description="EamA" evidence="3">
    <location>
        <begin position="256"/>
        <end position="329"/>
    </location>
</feature>
<feature type="transmembrane region" description="Helical" evidence="2">
    <location>
        <begin position="286"/>
        <end position="307"/>
    </location>
</feature>
<evidence type="ECO:0000259" key="3">
    <source>
        <dbReference type="Pfam" id="PF00892"/>
    </source>
</evidence>
<feature type="transmembrane region" description="Helical" evidence="2">
    <location>
        <begin position="117"/>
        <end position="135"/>
    </location>
</feature>
<feature type="transmembrane region" description="Helical" evidence="2">
    <location>
        <begin position="177"/>
        <end position="197"/>
    </location>
</feature>
<dbReference type="RefSeq" id="WP_204395572.1">
    <property type="nucleotide sequence ID" value="NZ_JAFBBW010000001.1"/>
</dbReference>
<dbReference type="InterPro" id="IPR037185">
    <property type="entry name" value="EmrE-like"/>
</dbReference>
<evidence type="ECO:0000313" key="5">
    <source>
        <dbReference type="Proteomes" id="UP001595960"/>
    </source>
</evidence>
<dbReference type="EMBL" id="JBHSJC010000001">
    <property type="protein sequence ID" value="MFC4827513.1"/>
    <property type="molecule type" value="Genomic_DNA"/>
</dbReference>
<reference evidence="5" key="1">
    <citation type="journal article" date="2019" name="Int. J. Syst. Evol. Microbiol.">
        <title>The Global Catalogue of Microorganisms (GCM) 10K type strain sequencing project: providing services to taxonomists for standard genome sequencing and annotation.</title>
        <authorList>
            <consortium name="The Broad Institute Genomics Platform"/>
            <consortium name="The Broad Institute Genome Sequencing Center for Infectious Disease"/>
            <person name="Wu L."/>
            <person name="Ma J."/>
        </authorList>
    </citation>
    <scope>NUCLEOTIDE SEQUENCE [LARGE SCALE GENOMIC DNA]</scope>
    <source>
        <strain evidence="5">CGMCC 1.12192</strain>
    </source>
</reference>
<feature type="transmembrane region" description="Helical" evidence="2">
    <location>
        <begin position="6"/>
        <end position="23"/>
    </location>
</feature>
<gene>
    <name evidence="4" type="ORF">ACFPER_01855</name>
</gene>
<evidence type="ECO:0000256" key="2">
    <source>
        <dbReference type="SAM" id="Phobius"/>
    </source>
</evidence>
<feature type="domain" description="EamA" evidence="3">
    <location>
        <begin position="4"/>
        <end position="133"/>
    </location>
</feature>
<feature type="transmembrane region" description="Helical" evidence="2">
    <location>
        <begin position="61"/>
        <end position="82"/>
    </location>
</feature>
<keyword evidence="2" id="KW-1133">Transmembrane helix</keyword>
<dbReference type="Gene3D" id="1.10.3730.20">
    <property type="match status" value="1"/>
</dbReference>
<evidence type="ECO:0000313" key="4">
    <source>
        <dbReference type="EMBL" id="MFC4827513.1"/>
    </source>
</evidence>
<feature type="transmembrane region" description="Helical" evidence="2">
    <location>
        <begin position="30"/>
        <end position="49"/>
    </location>
</feature>
<keyword evidence="5" id="KW-1185">Reference proteome</keyword>
<feature type="transmembrane region" description="Helical" evidence="2">
    <location>
        <begin position="147"/>
        <end position="165"/>
    </location>
</feature>
<comment type="similarity">
    <text evidence="1">Belongs to the EamA transporter family.</text>
</comment>
<feature type="transmembrane region" description="Helical" evidence="2">
    <location>
        <begin position="89"/>
        <end position="111"/>
    </location>
</feature>
<comment type="caution">
    <text evidence="4">The sequence shown here is derived from an EMBL/GenBank/DDBJ whole genome shotgun (WGS) entry which is preliminary data.</text>
</comment>
<sequence>MLTAALSLTGALVYGAADFLGGLASKRMSAILATAIAAVAGLVVMLIALPLLGGEWTTADLAWGAVSAVVGALAIVLLYASLAIGPMSILSPLTALMSAITPMLWGTLVGAERFGPLGVWGIGLALLAVVLVGFVPERGAVRPSTRGLLLAVGSGLAIGGYYIVISHTSDESGVVPLVANRVVAASLLFGAVAVIAITRRARTRVAIPAGVAAGARKRPAEVPVHATRTAPASDVADARTGAAAAPDGAAHRAFLPRAVILALACGVLDAVANVLLLLGIRAGDLAVAAVLGAMYPAGTVILAAVVLRERIAPVQWAGLALAFVAAGMLALA</sequence>
<keyword evidence="2" id="KW-0472">Membrane</keyword>
<dbReference type="Proteomes" id="UP001595960">
    <property type="component" value="Unassembled WGS sequence"/>
</dbReference>
<keyword evidence="2" id="KW-0812">Transmembrane</keyword>
<dbReference type="Pfam" id="PF00892">
    <property type="entry name" value="EamA"/>
    <property type="match status" value="2"/>
</dbReference>
<dbReference type="SUPFAM" id="SSF103481">
    <property type="entry name" value="Multidrug resistance efflux transporter EmrE"/>
    <property type="match status" value="1"/>
</dbReference>
<accession>A0ABV9R102</accession>
<proteinExistence type="inferred from homology"/>
<feature type="transmembrane region" description="Helical" evidence="2">
    <location>
        <begin position="258"/>
        <end position="280"/>
    </location>
</feature>
<feature type="transmembrane region" description="Helical" evidence="2">
    <location>
        <begin position="314"/>
        <end position="331"/>
    </location>
</feature>
<organism evidence="4 5">
    <name type="scientific">Agromyces aurantiacus</name>
    <dbReference type="NCBI Taxonomy" id="165814"/>
    <lineage>
        <taxon>Bacteria</taxon>
        <taxon>Bacillati</taxon>
        <taxon>Actinomycetota</taxon>
        <taxon>Actinomycetes</taxon>
        <taxon>Micrococcales</taxon>
        <taxon>Microbacteriaceae</taxon>
        <taxon>Agromyces</taxon>
    </lineage>
</organism>
<name>A0ABV9R102_9MICO</name>
<dbReference type="InterPro" id="IPR000620">
    <property type="entry name" value="EamA_dom"/>
</dbReference>
<evidence type="ECO:0000256" key="1">
    <source>
        <dbReference type="ARBA" id="ARBA00007362"/>
    </source>
</evidence>